<organism evidence="2 3">
    <name type="scientific">Claviceps africana</name>
    <dbReference type="NCBI Taxonomy" id="83212"/>
    <lineage>
        <taxon>Eukaryota</taxon>
        <taxon>Fungi</taxon>
        <taxon>Dikarya</taxon>
        <taxon>Ascomycota</taxon>
        <taxon>Pezizomycotina</taxon>
        <taxon>Sordariomycetes</taxon>
        <taxon>Hypocreomycetidae</taxon>
        <taxon>Hypocreales</taxon>
        <taxon>Clavicipitaceae</taxon>
        <taxon>Claviceps</taxon>
    </lineage>
</organism>
<comment type="caution">
    <text evidence="2">The sequence shown here is derived from an EMBL/GenBank/DDBJ whole genome shotgun (WGS) entry which is preliminary data.</text>
</comment>
<sequence length="683" mass="77118">MEEQAAEPKQSQHYIPRFLLENFSHPSQTSRGTAATPAASQGGARRRVQPVVNCVDMSSDTPSIVERPVDSVAVTVDMDQDARVPREEQNRIEQKLRRLESDASAVFRRVFTAFSANQQGLWLTREDRNLVRKFLLVTKYRGPIISACYRHETMATYVADDREQLAAYMRQRGFSRPVDVWLDNLDGLLDIRMDDEMAWIGDLQRRVYPPDASWAIAYCQASYMAICTPSAATAEFLVTENCYSVVEGPHRVLADADSGTPTYGTWESLHEFAPLSPRLLIVLRSFLFPCPEEDGADLCLRTMRQLHRSVFEVQFGRLSETMLADLPVSKARNNYSELVDGVLRPIRGMTGARLRRQHSFFFRFFPLETTHVDRINGIFLDSASACRSLVFCSEAAFRASLRWYLTDNTYFPKRPGGINAVAGGGLRKLFALLVRLGGDTSGLLEALRHVLDGDNASLPAKNVYRILGGSPETLLKDMDQAARMFTLRVKIDVWSQGIDERVRQRNRDALIEHFLAMPRRRLWLFLKCWKQAALQEGDGAVHADAPEDVVARAWRVVGPGRLNQLMYWATGNYILRTRPPGFNPWARVTLDEGGARQLAMLAEFAFSTRLAARSDALLRVPPMALWTEDQFVEMSTRMAVEPHFKGLLRGDLEEETLDAFAEVFFGLLYPLIPGVPLPDEGLC</sequence>
<dbReference type="Pfam" id="PF14022">
    <property type="entry name" value="DUF4238"/>
    <property type="match status" value="1"/>
</dbReference>
<evidence type="ECO:0000313" key="3">
    <source>
        <dbReference type="Proteomes" id="UP000811619"/>
    </source>
</evidence>
<gene>
    <name evidence="2" type="ORF">E4U42_007080</name>
</gene>
<dbReference type="InterPro" id="IPR025332">
    <property type="entry name" value="DUF4238"/>
</dbReference>
<dbReference type="Proteomes" id="UP000811619">
    <property type="component" value="Unassembled WGS sequence"/>
</dbReference>
<reference evidence="2" key="1">
    <citation type="journal article" date="2020" name="bioRxiv">
        <title>Whole genome comparisons of ergot fungi reveals the divergence and evolution of species within the genus Claviceps are the result of varying mechanisms driving genome evolution and host range expansion.</title>
        <authorList>
            <person name="Wyka S.A."/>
            <person name="Mondo S.J."/>
            <person name="Liu M."/>
            <person name="Dettman J."/>
            <person name="Nalam V."/>
            <person name="Broders K.D."/>
        </authorList>
    </citation>
    <scope>NUCLEOTIDE SEQUENCE</scope>
    <source>
        <strain evidence="2">CCC 489</strain>
    </source>
</reference>
<feature type="region of interest" description="Disordered" evidence="1">
    <location>
        <begin position="25"/>
        <end position="47"/>
    </location>
</feature>
<protein>
    <submittedName>
        <fullName evidence="2">Uncharacterized protein</fullName>
    </submittedName>
</protein>
<dbReference type="EMBL" id="SRPY01000777">
    <property type="protein sequence ID" value="KAG5917902.1"/>
    <property type="molecule type" value="Genomic_DNA"/>
</dbReference>
<dbReference type="OrthoDB" id="5340163at2759"/>
<evidence type="ECO:0000256" key="1">
    <source>
        <dbReference type="SAM" id="MobiDB-lite"/>
    </source>
</evidence>
<name>A0A8K0NFC5_9HYPO</name>
<accession>A0A8K0NFC5</accession>
<evidence type="ECO:0000313" key="2">
    <source>
        <dbReference type="EMBL" id="KAG5917902.1"/>
    </source>
</evidence>
<keyword evidence="3" id="KW-1185">Reference proteome</keyword>
<proteinExistence type="predicted"/>
<dbReference type="AlphaFoldDB" id="A0A8K0NFC5"/>